<dbReference type="GO" id="GO:0016757">
    <property type="term" value="F:glycosyltransferase activity"/>
    <property type="evidence" value="ECO:0007669"/>
    <property type="project" value="InterPro"/>
</dbReference>
<feature type="chain" id="PRO_5042204768" evidence="1">
    <location>
        <begin position="18"/>
        <end position="367"/>
    </location>
</feature>
<keyword evidence="2" id="KW-0808">Transferase</keyword>
<gene>
    <name evidence="2" type="ORF">B0H16DRAFT_1778376</name>
</gene>
<accession>A0AAD7HT58</accession>
<evidence type="ECO:0000313" key="2">
    <source>
        <dbReference type="EMBL" id="KAJ7727738.1"/>
    </source>
</evidence>
<keyword evidence="3" id="KW-1185">Reference proteome</keyword>
<dbReference type="InterPro" id="IPR029044">
    <property type="entry name" value="Nucleotide-diphossugar_trans"/>
</dbReference>
<feature type="signal peptide" evidence="1">
    <location>
        <begin position="1"/>
        <end position="17"/>
    </location>
</feature>
<dbReference type="AlphaFoldDB" id="A0AAD7HT58"/>
<dbReference type="Pfam" id="PF01501">
    <property type="entry name" value="Glyco_transf_8"/>
    <property type="match status" value="1"/>
</dbReference>
<dbReference type="PANTHER" id="PTHR11183">
    <property type="entry name" value="GLYCOGENIN SUBFAMILY MEMBER"/>
    <property type="match status" value="1"/>
</dbReference>
<evidence type="ECO:0000256" key="1">
    <source>
        <dbReference type="SAM" id="SignalP"/>
    </source>
</evidence>
<evidence type="ECO:0000313" key="3">
    <source>
        <dbReference type="Proteomes" id="UP001215598"/>
    </source>
</evidence>
<proteinExistence type="predicted"/>
<dbReference type="EMBL" id="JARKIB010000177">
    <property type="protein sequence ID" value="KAJ7727738.1"/>
    <property type="molecule type" value="Genomic_DNA"/>
</dbReference>
<reference evidence="2" key="1">
    <citation type="submission" date="2023-03" db="EMBL/GenBank/DDBJ databases">
        <title>Massive genome expansion in bonnet fungi (Mycena s.s.) driven by repeated elements and novel gene families across ecological guilds.</title>
        <authorList>
            <consortium name="Lawrence Berkeley National Laboratory"/>
            <person name="Harder C.B."/>
            <person name="Miyauchi S."/>
            <person name="Viragh M."/>
            <person name="Kuo A."/>
            <person name="Thoen E."/>
            <person name="Andreopoulos B."/>
            <person name="Lu D."/>
            <person name="Skrede I."/>
            <person name="Drula E."/>
            <person name="Henrissat B."/>
            <person name="Morin E."/>
            <person name="Kohler A."/>
            <person name="Barry K."/>
            <person name="LaButti K."/>
            <person name="Morin E."/>
            <person name="Salamov A."/>
            <person name="Lipzen A."/>
            <person name="Mereny Z."/>
            <person name="Hegedus B."/>
            <person name="Baldrian P."/>
            <person name="Stursova M."/>
            <person name="Weitz H."/>
            <person name="Taylor A."/>
            <person name="Grigoriev I.V."/>
            <person name="Nagy L.G."/>
            <person name="Martin F."/>
            <person name="Kauserud H."/>
        </authorList>
    </citation>
    <scope>NUCLEOTIDE SEQUENCE</scope>
    <source>
        <strain evidence="2">CBHHK182m</strain>
    </source>
</reference>
<protein>
    <submittedName>
        <fullName evidence="2">Nucleotide-diphospho-sugar transferase</fullName>
    </submittedName>
</protein>
<dbReference type="InterPro" id="IPR002495">
    <property type="entry name" value="Glyco_trans_8"/>
</dbReference>
<sequence length="367" mass="41457">MSLGTLFILPDIAITLGLNSVLHVGVLCQSSKYAERFKVHPETVPEMSDRFVPLCRNESLIIDSAARIPGGTPLRLIPHYYFKTKPYPERSMKHGVRAVLVTDASYLPGILVLHQSLRKVGSQYKMVAHVLPQLDTDARNLLRADGIEIVEGPPILPSQYQRVVSMDADLLVFENVDDLMTMPLPEPGVACVPDCTCNPFKHEAFDKSWTLKNCAYSQQQPLQLSHTSRDNHHIFNSGVSMFTPSQANWDTLRNTLDNDDSVGSLLFGDQGGIFLDTLQKLIGRWTPPPYEHNAIKTLSFTRPELWDLSQIKIIHYTMEKPGSALEPKDFRLTALHAIWRAAFEEMRAAWHQEGKPHWDVIDRLVVQ</sequence>
<organism evidence="2 3">
    <name type="scientific">Mycena metata</name>
    <dbReference type="NCBI Taxonomy" id="1033252"/>
    <lineage>
        <taxon>Eukaryota</taxon>
        <taxon>Fungi</taxon>
        <taxon>Dikarya</taxon>
        <taxon>Basidiomycota</taxon>
        <taxon>Agaricomycotina</taxon>
        <taxon>Agaricomycetes</taxon>
        <taxon>Agaricomycetidae</taxon>
        <taxon>Agaricales</taxon>
        <taxon>Marasmiineae</taxon>
        <taxon>Mycenaceae</taxon>
        <taxon>Mycena</taxon>
    </lineage>
</organism>
<dbReference type="Proteomes" id="UP001215598">
    <property type="component" value="Unassembled WGS sequence"/>
</dbReference>
<name>A0AAD7HT58_9AGAR</name>
<dbReference type="InterPro" id="IPR050587">
    <property type="entry name" value="GNT1/Glycosyltrans_8"/>
</dbReference>
<comment type="caution">
    <text evidence="2">The sequence shown here is derived from an EMBL/GenBank/DDBJ whole genome shotgun (WGS) entry which is preliminary data.</text>
</comment>
<dbReference type="SUPFAM" id="SSF53448">
    <property type="entry name" value="Nucleotide-diphospho-sugar transferases"/>
    <property type="match status" value="1"/>
</dbReference>
<keyword evidence="1" id="KW-0732">Signal</keyword>
<dbReference type="Gene3D" id="3.90.550.10">
    <property type="entry name" value="Spore Coat Polysaccharide Biosynthesis Protein SpsA, Chain A"/>
    <property type="match status" value="1"/>
</dbReference>